<name>A0A9P4UME8_9PEZI</name>
<organism evidence="11 12">
    <name type="scientific">Polychaeton citri CBS 116435</name>
    <dbReference type="NCBI Taxonomy" id="1314669"/>
    <lineage>
        <taxon>Eukaryota</taxon>
        <taxon>Fungi</taxon>
        <taxon>Dikarya</taxon>
        <taxon>Ascomycota</taxon>
        <taxon>Pezizomycotina</taxon>
        <taxon>Dothideomycetes</taxon>
        <taxon>Dothideomycetidae</taxon>
        <taxon>Capnodiales</taxon>
        <taxon>Capnodiaceae</taxon>
        <taxon>Polychaeton</taxon>
    </lineage>
</organism>
<dbReference type="EMBL" id="MU003810">
    <property type="protein sequence ID" value="KAF2719519.1"/>
    <property type="molecule type" value="Genomic_DNA"/>
</dbReference>
<proteinExistence type="inferred from homology"/>
<feature type="region of interest" description="Disordered" evidence="9">
    <location>
        <begin position="49"/>
        <end position="137"/>
    </location>
</feature>
<dbReference type="PANTHER" id="PTHR23502">
    <property type="entry name" value="MAJOR FACILITATOR SUPERFAMILY"/>
    <property type="match status" value="1"/>
</dbReference>
<evidence type="ECO:0000256" key="9">
    <source>
        <dbReference type="SAM" id="MobiDB-lite"/>
    </source>
</evidence>
<evidence type="ECO:0000256" key="2">
    <source>
        <dbReference type="ARBA" id="ARBA00022692"/>
    </source>
</evidence>
<keyword evidence="4 10" id="KW-0472">Membrane</keyword>
<feature type="transmembrane region" description="Helical" evidence="10">
    <location>
        <begin position="215"/>
        <end position="234"/>
    </location>
</feature>
<feature type="compositionally biased region" description="Basic and acidic residues" evidence="9">
    <location>
        <begin position="49"/>
        <end position="60"/>
    </location>
</feature>
<evidence type="ECO:0000256" key="7">
    <source>
        <dbReference type="ARBA" id="ARBA00069139"/>
    </source>
</evidence>
<keyword evidence="2 10" id="KW-0812">Transmembrane</keyword>
<reference evidence="11" key="1">
    <citation type="journal article" date="2020" name="Stud. Mycol.">
        <title>101 Dothideomycetes genomes: a test case for predicting lifestyles and emergence of pathogens.</title>
        <authorList>
            <person name="Haridas S."/>
            <person name="Albert R."/>
            <person name="Binder M."/>
            <person name="Bloem J."/>
            <person name="Labutti K."/>
            <person name="Salamov A."/>
            <person name="Andreopoulos B."/>
            <person name="Baker S."/>
            <person name="Barry K."/>
            <person name="Bills G."/>
            <person name="Bluhm B."/>
            <person name="Cannon C."/>
            <person name="Castanera R."/>
            <person name="Culley D."/>
            <person name="Daum C."/>
            <person name="Ezra D."/>
            <person name="Gonzalez J."/>
            <person name="Henrissat B."/>
            <person name="Kuo A."/>
            <person name="Liang C."/>
            <person name="Lipzen A."/>
            <person name="Lutzoni F."/>
            <person name="Magnuson J."/>
            <person name="Mondo S."/>
            <person name="Nolan M."/>
            <person name="Ohm R."/>
            <person name="Pangilinan J."/>
            <person name="Park H.-J."/>
            <person name="Ramirez L."/>
            <person name="Alfaro M."/>
            <person name="Sun H."/>
            <person name="Tritt A."/>
            <person name="Yoshinaga Y."/>
            <person name="Zwiers L.-H."/>
            <person name="Turgeon B."/>
            <person name="Goodwin S."/>
            <person name="Spatafora J."/>
            <person name="Crous P."/>
            <person name="Grigoriev I."/>
        </authorList>
    </citation>
    <scope>NUCLEOTIDE SEQUENCE</scope>
    <source>
        <strain evidence="11">CBS 116435</strain>
    </source>
</reference>
<evidence type="ECO:0000256" key="8">
    <source>
        <dbReference type="ARBA" id="ARBA00077167"/>
    </source>
</evidence>
<dbReference type="Pfam" id="PF07690">
    <property type="entry name" value="MFS_1"/>
    <property type="match status" value="1"/>
</dbReference>
<feature type="transmembrane region" description="Helical" evidence="10">
    <location>
        <begin position="246"/>
        <end position="266"/>
    </location>
</feature>
<evidence type="ECO:0000256" key="5">
    <source>
        <dbReference type="ARBA" id="ARBA00038347"/>
    </source>
</evidence>
<comment type="function">
    <text evidence="6">MFS transporter; part of the gene cluster that mediates the biosynthesis of cercosporin, a light-activated, non-host-selective toxin. The perylenequinone chromophore of cercosporin absorbs light energy to attain an electronically-activated triplet state and produces active oxygen species such as the hydroxyl radical, superoxide, hydrogen peroxide or singlet oxygen upon reaction with oxygen molecules. These reactive oxygen species cause damage to various cellular components including lipids, proteins and nucleic acids. Responsible for secretion and accumulation of cercosporin, but does not play any roles in self-protection against the toxicity of cercosporin.</text>
</comment>
<feature type="compositionally biased region" description="Basic and acidic residues" evidence="9">
    <location>
        <begin position="80"/>
        <end position="90"/>
    </location>
</feature>
<feature type="compositionally biased region" description="Basic and acidic residues" evidence="9">
    <location>
        <begin position="114"/>
        <end position="137"/>
    </location>
</feature>
<feature type="compositionally biased region" description="Polar residues" evidence="9">
    <location>
        <begin position="92"/>
        <end position="112"/>
    </location>
</feature>
<dbReference type="InterPro" id="IPR036259">
    <property type="entry name" value="MFS_trans_sf"/>
</dbReference>
<evidence type="ECO:0000313" key="12">
    <source>
        <dbReference type="Proteomes" id="UP000799441"/>
    </source>
</evidence>
<evidence type="ECO:0000256" key="10">
    <source>
        <dbReference type="SAM" id="Phobius"/>
    </source>
</evidence>
<dbReference type="FunFam" id="1.20.1250.20:FF:000011">
    <property type="entry name" value="MFS multidrug transporter, putative"/>
    <property type="match status" value="1"/>
</dbReference>
<feature type="transmembrane region" description="Helical" evidence="10">
    <location>
        <begin position="333"/>
        <end position="353"/>
    </location>
</feature>
<evidence type="ECO:0000256" key="4">
    <source>
        <dbReference type="ARBA" id="ARBA00023136"/>
    </source>
</evidence>
<dbReference type="Gene3D" id="1.20.1250.20">
    <property type="entry name" value="MFS general substrate transporter like domains"/>
    <property type="match status" value="1"/>
</dbReference>
<protein>
    <recommendedName>
        <fullName evidence="7">Cercosporin MFS transporter CTB4</fullName>
    </recommendedName>
    <alternativeName>
        <fullName evidence="8">Cercosporin toxin biosynthesis cluster protein 4</fullName>
    </alternativeName>
</protein>
<evidence type="ECO:0000256" key="1">
    <source>
        <dbReference type="ARBA" id="ARBA00004141"/>
    </source>
</evidence>
<comment type="caution">
    <text evidence="11">The sequence shown here is derived from an EMBL/GenBank/DDBJ whole genome shotgun (WGS) entry which is preliminary data.</text>
</comment>
<keyword evidence="3 10" id="KW-1133">Transmembrane helix</keyword>
<feature type="compositionally biased region" description="Low complexity" evidence="9">
    <location>
        <begin position="67"/>
        <end position="79"/>
    </location>
</feature>
<accession>A0A9P4UME8</accession>
<evidence type="ECO:0000256" key="3">
    <source>
        <dbReference type="ARBA" id="ARBA00022989"/>
    </source>
</evidence>
<dbReference type="AlphaFoldDB" id="A0A9P4UME8"/>
<keyword evidence="12" id="KW-1185">Reference proteome</keyword>
<dbReference type="GO" id="GO:0015244">
    <property type="term" value="F:fluconazole transmembrane transporter activity"/>
    <property type="evidence" value="ECO:0007669"/>
    <property type="project" value="TreeGrafter"/>
</dbReference>
<evidence type="ECO:0000313" key="11">
    <source>
        <dbReference type="EMBL" id="KAF2719519.1"/>
    </source>
</evidence>
<dbReference type="OrthoDB" id="3357846at2759"/>
<dbReference type="PANTHER" id="PTHR23502:SF23">
    <property type="entry name" value="FLUCONAZOLE RESISTANCE PROTEIN 1"/>
    <property type="match status" value="1"/>
</dbReference>
<gene>
    <name evidence="11" type="ORF">K431DRAFT_110304</name>
</gene>
<sequence length="618" mass="68936">MDSFRESPMGQLIRFVTSNRVLLYDEEKPGFEIPWQEFLTSDGSIDANREKKADLPEKLEPVLAAESLRQQSRRQSSEGSSHDLDLEKMETLSPSMTQRSLRQTSTNGSISRTKTRESTRAWTSERQEVEESEAMERQQSRVIIPQKTNEGIILVDWYTTDDKANPQNWALKKKIWTTFVLWLYTFVVYCASAIYTPGTEGVMREFGVNISEGSLGLAMFVLGYGFGPSLFSPLSEIPSIGRNIPYITSFTLFVVLSVGTATTPTYGGLLTLRFLTGFLGSPCLATGGATIQDLYSFLKLPYGFTAWVAAAFSAPALGPLISGFAVMAKGWRWAMWEILWMSAPVLVLMYLAFPETSAPNILLRRAQRLRKLTGNANYKSQSEIDQANMSFGEITRDALIKPVQIMFRDPAVFFTNAYSAFIYSIYYSFFEAFPLVYMGIYGFNVGEMGIAFVNIVVACIIGIAIYCSYLHWYLEPDLMKRGPRAQEHRLVPAIFASMGLPVGLFIFAWTSRADIHWIASIIGIAVFGVSAFVLFQCIFMYLPLSYPQYAASLFASNDLYRSCWAAGSIIYGHPLFVNLGVGNGVSVLAGLSILGVAGMWALWYFGASLRARSKFAQS</sequence>
<dbReference type="InterPro" id="IPR011701">
    <property type="entry name" value="MFS"/>
</dbReference>
<comment type="similarity">
    <text evidence="5">Belongs to the major facilitator superfamily. CAR1 family.</text>
</comment>
<feature type="transmembrane region" description="Helical" evidence="10">
    <location>
        <begin position="515"/>
        <end position="542"/>
    </location>
</feature>
<dbReference type="GO" id="GO:1990961">
    <property type="term" value="P:xenobiotic detoxification by transmembrane export across the plasma membrane"/>
    <property type="evidence" value="ECO:0007669"/>
    <property type="project" value="TreeGrafter"/>
</dbReference>
<feature type="transmembrane region" description="Helical" evidence="10">
    <location>
        <begin position="587"/>
        <end position="605"/>
    </location>
</feature>
<feature type="transmembrane region" description="Helical" evidence="10">
    <location>
        <begin position="490"/>
        <end position="509"/>
    </location>
</feature>
<dbReference type="SUPFAM" id="SSF103473">
    <property type="entry name" value="MFS general substrate transporter"/>
    <property type="match status" value="1"/>
</dbReference>
<feature type="transmembrane region" description="Helical" evidence="10">
    <location>
        <begin position="175"/>
        <end position="195"/>
    </location>
</feature>
<dbReference type="CDD" id="cd17323">
    <property type="entry name" value="MFS_Tpo1_MDR_like"/>
    <property type="match status" value="1"/>
</dbReference>
<feature type="transmembrane region" description="Helical" evidence="10">
    <location>
        <begin position="449"/>
        <end position="469"/>
    </location>
</feature>
<feature type="transmembrane region" description="Helical" evidence="10">
    <location>
        <begin position="304"/>
        <end position="327"/>
    </location>
</feature>
<comment type="subcellular location">
    <subcellularLocation>
        <location evidence="1">Membrane</location>
        <topology evidence="1">Multi-pass membrane protein</topology>
    </subcellularLocation>
</comment>
<dbReference type="Proteomes" id="UP000799441">
    <property type="component" value="Unassembled WGS sequence"/>
</dbReference>
<dbReference type="GO" id="GO:0005886">
    <property type="term" value="C:plasma membrane"/>
    <property type="evidence" value="ECO:0007669"/>
    <property type="project" value="TreeGrafter"/>
</dbReference>
<evidence type="ECO:0000256" key="6">
    <source>
        <dbReference type="ARBA" id="ARBA00053977"/>
    </source>
</evidence>